<evidence type="ECO:0000256" key="8">
    <source>
        <dbReference type="ARBA" id="ARBA00023288"/>
    </source>
</evidence>
<evidence type="ECO:0000256" key="3">
    <source>
        <dbReference type="ARBA" id="ARBA00022622"/>
    </source>
</evidence>
<keyword evidence="5" id="KW-0472">Membrane</keyword>
<dbReference type="InterPro" id="IPR044788">
    <property type="entry name" value="X8_dom_prot"/>
</dbReference>
<dbReference type="FunFam" id="1.20.58.1040:FF:000001">
    <property type="entry name" value="Glucan endo-1,3-beta-glucosidase 4"/>
    <property type="match status" value="1"/>
</dbReference>
<dbReference type="GO" id="GO:0005886">
    <property type="term" value="C:plasma membrane"/>
    <property type="evidence" value="ECO:0007669"/>
    <property type="project" value="UniProtKB-SubCell"/>
</dbReference>
<name>A0A1U8DXF1_CAPAN</name>
<dbReference type="SMR" id="A0A1U8DXF1"/>
<evidence type="ECO:0000256" key="1">
    <source>
        <dbReference type="ARBA" id="ARBA00004609"/>
    </source>
</evidence>
<dbReference type="PRINTS" id="PR01217">
    <property type="entry name" value="PRICHEXTENSN"/>
</dbReference>
<feature type="region of interest" description="Disordered" evidence="9">
    <location>
        <begin position="294"/>
        <end position="334"/>
    </location>
</feature>
<keyword evidence="12" id="KW-1185">Reference proteome</keyword>
<feature type="region of interest" description="Disordered" evidence="9">
    <location>
        <begin position="130"/>
        <end position="157"/>
    </location>
</feature>
<comment type="subcellular location">
    <subcellularLocation>
        <location evidence="1">Cell membrane</location>
        <topology evidence="1">Lipid-anchor</topology>
        <topology evidence="1">GPI-anchor</topology>
    </subcellularLocation>
</comment>
<feature type="domain" description="X8" evidence="10">
    <location>
        <begin position="211"/>
        <end position="294"/>
    </location>
</feature>
<dbReference type="Gramene" id="PHT62557">
    <property type="protein sequence ID" value="PHT62557"/>
    <property type="gene ID" value="T459_33617"/>
</dbReference>
<feature type="compositionally biased region" description="Low complexity" evidence="9">
    <location>
        <begin position="295"/>
        <end position="333"/>
    </location>
</feature>
<dbReference type="SMART" id="SM00768">
    <property type="entry name" value="X8"/>
    <property type="match status" value="1"/>
</dbReference>
<proteinExistence type="predicted"/>
<protein>
    <recommendedName>
        <fullName evidence="10">X8 domain-containing protein</fullName>
    </recommendedName>
</protein>
<keyword evidence="4" id="KW-0732">Signal</keyword>
<dbReference type="Gene3D" id="1.20.58.1040">
    <property type="match status" value="1"/>
</dbReference>
<dbReference type="Proteomes" id="UP000222542">
    <property type="component" value="Unassembled WGS sequence"/>
</dbReference>
<evidence type="ECO:0000313" key="11">
    <source>
        <dbReference type="EMBL" id="PHT62557.1"/>
    </source>
</evidence>
<dbReference type="GO" id="GO:0009506">
    <property type="term" value="C:plasmodesma"/>
    <property type="evidence" value="ECO:0007669"/>
    <property type="project" value="UniProtKB-ARBA"/>
</dbReference>
<evidence type="ECO:0000256" key="5">
    <source>
        <dbReference type="ARBA" id="ARBA00023136"/>
    </source>
</evidence>
<comment type="caution">
    <text evidence="11">The sequence shown here is derived from an EMBL/GenBank/DDBJ whole genome shotgun (WGS) entry which is preliminary data.</text>
</comment>
<evidence type="ECO:0000313" key="12">
    <source>
        <dbReference type="Proteomes" id="UP000222542"/>
    </source>
</evidence>
<dbReference type="STRING" id="4072.A0A1U8DXF1"/>
<feature type="region of interest" description="Disordered" evidence="9">
    <location>
        <begin position="169"/>
        <end position="190"/>
    </location>
</feature>
<evidence type="ECO:0000256" key="6">
    <source>
        <dbReference type="ARBA" id="ARBA00023157"/>
    </source>
</evidence>
<sequence length="394" mass="40572">MDPLPHSKISSIGVSFSSHTTFKKMSNIKMTRGASKFIFLFFLFILLACISGLSPSKRFEHKELEREKEQKFHIFAKRLLELLPIHAIKHDWMDPPASGFPTTPIVNPVTTPTNMPPDNSAPTVVTVPSTTPNPVTPNLGSIPPAAPSTTPVTNPNSNPPVPITNPVTTPSTSTPVSNPVTTNPNPVGGVPVNTPVTPPATTNAPATGGQSWCVAKNGAGQTALQSALDYACGMGADCSAIQQGGSCYNPNSLQGHASYAFNSYFQKNPAQTSCDFGGAAMITNSNPSTGSCVFPASGSSTSSPATPTPTTTTPMSGTPAPTTSSTTGAAVPGLAPPTVPNGNDSGFGTMPSGISDSIPPTTTTSLSMSHGFQPLVGCIILVVSIVTSKLVLEI</sequence>
<reference evidence="11 12" key="2">
    <citation type="journal article" date="2017" name="Genome Biol.">
        <title>New reference genome sequences of hot pepper reveal the massive evolution of plant disease-resistance genes by retroduplication.</title>
        <authorList>
            <person name="Kim S."/>
            <person name="Park J."/>
            <person name="Yeom S.I."/>
            <person name="Kim Y.M."/>
            <person name="Seo E."/>
            <person name="Kim K.T."/>
            <person name="Kim M.S."/>
            <person name="Lee J.M."/>
            <person name="Cheong K."/>
            <person name="Shin H.S."/>
            <person name="Kim S.B."/>
            <person name="Han K."/>
            <person name="Lee J."/>
            <person name="Park M."/>
            <person name="Lee H.A."/>
            <person name="Lee H.Y."/>
            <person name="Lee Y."/>
            <person name="Oh S."/>
            <person name="Lee J.H."/>
            <person name="Choi E."/>
            <person name="Choi E."/>
            <person name="Lee S.E."/>
            <person name="Jeon J."/>
            <person name="Kim H."/>
            <person name="Choi G."/>
            <person name="Song H."/>
            <person name="Lee J."/>
            <person name="Lee S.C."/>
            <person name="Kwon J.K."/>
            <person name="Lee H.Y."/>
            <person name="Koo N."/>
            <person name="Hong Y."/>
            <person name="Kim R.W."/>
            <person name="Kang W.H."/>
            <person name="Huh J.H."/>
            <person name="Kang B.C."/>
            <person name="Yang T.J."/>
            <person name="Lee Y.H."/>
            <person name="Bennetzen J.L."/>
            <person name="Choi D."/>
        </authorList>
    </citation>
    <scope>NUCLEOTIDE SEQUENCE [LARGE SCALE GENOMIC DNA]</scope>
    <source>
        <strain evidence="12">cv. CM334</strain>
    </source>
</reference>
<dbReference type="EMBL" id="AYRZ02000072">
    <property type="protein sequence ID" value="PHT62557.1"/>
    <property type="molecule type" value="Genomic_DNA"/>
</dbReference>
<evidence type="ECO:0000256" key="2">
    <source>
        <dbReference type="ARBA" id="ARBA00022475"/>
    </source>
</evidence>
<evidence type="ECO:0000256" key="4">
    <source>
        <dbReference type="ARBA" id="ARBA00022729"/>
    </source>
</evidence>
<keyword evidence="8" id="KW-0449">Lipoprotein</keyword>
<gene>
    <name evidence="11" type="ORF">T459_33617</name>
</gene>
<reference evidence="11 12" key="1">
    <citation type="journal article" date="2014" name="Nat. Genet.">
        <title>Genome sequence of the hot pepper provides insights into the evolution of pungency in Capsicum species.</title>
        <authorList>
            <person name="Kim S."/>
            <person name="Park M."/>
            <person name="Yeom S.I."/>
            <person name="Kim Y.M."/>
            <person name="Lee J.M."/>
            <person name="Lee H.A."/>
            <person name="Seo E."/>
            <person name="Choi J."/>
            <person name="Cheong K."/>
            <person name="Kim K.T."/>
            <person name="Jung K."/>
            <person name="Lee G.W."/>
            <person name="Oh S.K."/>
            <person name="Bae C."/>
            <person name="Kim S.B."/>
            <person name="Lee H.Y."/>
            <person name="Kim S.Y."/>
            <person name="Kim M.S."/>
            <person name="Kang B.C."/>
            <person name="Jo Y.D."/>
            <person name="Yang H.B."/>
            <person name="Jeong H.J."/>
            <person name="Kang W.H."/>
            <person name="Kwon J.K."/>
            <person name="Shin C."/>
            <person name="Lim J.Y."/>
            <person name="Park J.H."/>
            <person name="Huh J.H."/>
            <person name="Kim J.S."/>
            <person name="Kim B.D."/>
            <person name="Cohen O."/>
            <person name="Paran I."/>
            <person name="Suh M.C."/>
            <person name="Lee S.B."/>
            <person name="Kim Y.K."/>
            <person name="Shin Y."/>
            <person name="Noh S.J."/>
            <person name="Park J."/>
            <person name="Seo Y.S."/>
            <person name="Kwon S.Y."/>
            <person name="Kim H.A."/>
            <person name="Park J.M."/>
            <person name="Kim H.J."/>
            <person name="Choi S.B."/>
            <person name="Bosland P.W."/>
            <person name="Reeves G."/>
            <person name="Jo S.H."/>
            <person name="Lee B.W."/>
            <person name="Cho H.T."/>
            <person name="Choi H.S."/>
            <person name="Lee M.S."/>
            <person name="Yu Y."/>
            <person name="Do Choi Y."/>
            <person name="Park B.S."/>
            <person name="van Deynze A."/>
            <person name="Ashrafi H."/>
            <person name="Hill T."/>
            <person name="Kim W.T."/>
            <person name="Pai H.S."/>
            <person name="Ahn H.K."/>
            <person name="Yeam I."/>
            <person name="Giovannoni J.J."/>
            <person name="Rose J.K."/>
            <person name="Sorensen I."/>
            <person name="Lee S.J."/>
            <person name="Kim R.W."/>
            <person name="Choi I.Y."/>
            <person name="Choi B.S."/>
            <person name="Lim J.S."/>
            <person name="Lee Y.H."/>
            <person name="Choi D."/>
        </authorList>
    </citation>
    <scope>NUCLEOTIDE SEQUENCE [LARGE SCALE GENOMIC DNA]</scope>
    <source>
        <strain evidence="12">cv. CM334</strain>
    </source>
</reference>
<feature type="compositionally biased region" description="Low complexity" evidence="9">
    <location>
        <begin position="130"/>
        <end position="156"/>
    </location>
</feature>
<dbReference type="PANTHER" id="PTHR31044:SF120">
    <property type="entry name" value="CARBOHYDRATE-BINDING X8 DOMAIN SUPERFAMILY PROTEIN"/>
    <property type="match status" value="1"/>
</dbReference>
<accession>A0A1U8DXF1</accession>
<dbReference type="Pfam" id="PF07983">
    <property type="entry name" value="X8"/>
    <property type="match status" value="1"/>
</dbReference>
<evidence type="ECO:0000259" key="10">
    <source>
        <dbReference type="SMART" id="SM00768"/>
    </source>
</evidence>
<dbReference type="AlphaFoldDB" id="A0A1U8DXF1"/>
<keyword evidence="7" id="KW-0325">Glycoprotein</keyword>
<evidence type="ECO:0000256" key="9">
    <source>
        <dbReference type="SAM" id="MobiDB-lite"/>
    </source>
</evidence>
<keyword evidence="3" id="KW-0336">GPI-anchor</keyword>
<keyword evidence="6" id="KW-1015">Disulfide bond</keyword>
<dbReference type="GO" id="GO:0098552">
    <property type="term" value="C:side of membrane"/>
    <property type="evidence" value="ECO:0007669"/>
    <property type="project" value="UniProtKB-KW"/>
</dbReference>
<dbReference type="InterPro" id="IPR012946">
    <property type="entry name" value="X8"/>
</dbReference>
<keyword evidence="2" id="KW-1003">Cell membrane</keyword>
<organism evidence="11 12">
    <name type="scientific">Capsicum annuum</name>
    <name type="common">Capsicum pepper</name>
    <dbReference type="NCBI Taxonomy" id="4072"/>
    <lineage>
        <taxon>Eukaryota</taxon>
        <taxon>Viridiplantae</taxon>
        <taxon>Streptophyta</taxon>
        <taxon>Embryophyta</taxon>
        <taxon>Tracheophyta</taxon>
        <taxon>Spermatophyta</taxon>
        <taxon>Magnoliopsida</taxon>
        <taxon>eudicotyledons</taxon>
        <taxon>Gunneridae</taxon>
        <taxon>Pentapetalae</taxon>
        <taxon>asterids</taxon>
        <taxon>lamiids</taxon>
        <taxon>Solanales</taxon>
        <taxon>Solanaceae</taxon>
        <taxon>Solanoideae</taxon>
        <taxon>Capsiceae</taxon>
        <taxon>Capsicum</taxon>
    </lineage>
</organism>
<dbReference type="OMA" id="AQTSCDF"/>
<evidence type="ECO:0000256" key="7">
    <source>
        <dbReference type="ARBA" id="ARBA00023180"/>
    </source>
</evidence>
<dbReference type="PANTHER" id="PTHR31044">
    <property type="entry name" value="BETA-1,3 GLUCANASE"/>
    <property type="match status" value="1"/>
</dbReference>